<sequence>MESKTLNLAPAISLFPSLKPPQKSLLFHQISALIITFLAYASFHASRKPPSIVKSVLGPSFQFNSSIIQSNLNSTDTGWYPFNGPEGTRRLGELDLAFLSSYSIGMYVAGHVGDRIDLRLFLVSGMFGSGVLTIIFGLGYWFNIHLLGFFVGVQILCGLFQSIGWPCVVAVVGNWFGKAKRGLIMGIWNSHTSVGNIIGSVVASSVLEFGWGWSFLVPGVLVILVGIFVFLFLVVSPGDIGFESSEKEIEMTVEVDGDETSDKVESEEMGLIRAENSDSLAAIGFLEAWKLPGVAPFALCLFFSKLVAYTFLYWLPFYIRHTAVAGVHLSHKTAGILSTIFDIGGVFGGILAGYISDIIEARAVTSIVFLSLSIPALILYRVYGSLSMVANITLMFISGLLVNGPYSLITTAVAADLGTQDTIKGNSRALATVTAIIDGTGSVGAALGPLLAGYISTKGWNSVFFMLIISIFFASLFLIRVAKSEIIGKMNEGKWPLNVATPH</sequence>
<dbReference type="Proteomes" id="UP000027138">
    <property type="component" value="Unassembled WGS sequence"/>
</dbReference>
<dbReference type="AlphaFoldDB" id="A0A067KD80"/>
<keyword evidence="6 8" id="KW-1133">Transmembrane helix</keyword>
<feature type="transmembrane region" description="Helical" evidence="8">
    <location>
        <begin position="120"/>
        <end position="142"/>
    </location>
</feature>
<dbReference type="GO" id="GO:0055062">
    <property type="term" value="P:phosphate ion homeostasis"/>
    <property type="evidence" value="ECO:0007669"/>
    <property type="project" value="UniProtKB-ARBA"/>
</dbReference>
<feature type="transmembrane region" description="Helical" evidence="8">
    <location>
        <begin position="389"/>
        <end position="417"/>
    </location>
</feature>
<dbReference type="InterPro" id="IPR000849">
    <property type="entry name" value="Sugar_P_transporter"/>
</dbReference>
<dbReference type="InterPro" id="IPR036259">
    <property type="entry name" value="MFS_trans_sf"/>
</dbReference>
<evidence type="ECO:0000256" key="3">
    <source>
        <dbReference type="ARBA" id="ARBA00022448"/>
    </source>
</evidence>
<dbReference type="FunFam" id="1.20.1250.20:FF:000050">
    <property type="entry name" value="glucose-6-phosphate exchanger SLC37A2 isoform X1"/>
    <property type="match status" value="1"/>
</dbReference>
<accession>A0A067KD80</accession>
<evidence type="ECO:0000256" key="7">
    <source>
        <dbReference type="ARBA" id="ARBA00023136"/>
    </source>
</evidence>
<keyword evidence="3" id="KW-0813">Transport</keyword>
<dbReference type="PANTHER" id="PTHR43184:SF12">
    <property type="entry name" value="SUGAR PHOSPHATE EXCHANGER 3"/>
    <property type="match status" value="1"/>
</dbReference>
<feature type="domain" description="Major facilitator superfamily (MFS) profile" evidence="9">
    <location>
        <begin position="34"/>
        <end position="486"/>
    </location>
</feature>
<feature type="transmembrane region" description="Helical" evidence="8">
    <location>
        <begin position="294"/>
        <end position="315"/>
    </location>
</feature>
<keyword evidence="4" id="KW-0762">Sugar transport</keyword>
<dbReference type="GO" id="GO:0022857">
    <property type="term" value="F:transmembrane transporter activity"/>
    <property type="evidence" value="ECO:0007669"/>
    <property type="project" value="InterPro"/>
</dbReference>
<evidence type="ECO:0000256" key="1">
    <source>
        <dbReference type="ARBA" id="ARBA00004141"/>
    </source>
</evidence>
<feature type="transmembrane region" description="Helical" evidence="8">
    <location>
        <begin position="213"/>
        <end position="235"/>
    </location>
</feature>
<comment type="similarity">
    <text evidence="2">Belongs to the major facilitator superfamily. Organophosphate:Pi antiporter (OPA) (TC 2.A.1.4) family.</text>
</comment>
<feature type="transmembrane region" description="Helical" evidence="8">
    <location>
        <begin position="188"/>
        <end position="207"/>
    </location>
</feature>
<protein>
    <recommendedName>
        <fullName evidence="9">Major facilitator superfamily (MFS) profile domain-containing protein</fullName>
    </recommendedName>
</protein>
<dbReference type="FunFam" id="1.20.1250.20:FF:000028">
    <property type="entry name" value="Sugar phosphate exchanger 3 isoform 1"/>
    <property type="match status" value="1"/>
</dbReference>
<reference evidence="10 11" key="1">
    <citation type="journal article" date="2014" name="PLoS ONE">
        <title>Global Analysis of Gene Expression Profiles in Physic Nut (Jatropha curcas L.) Seedlings Exposed to Salt Stress.</title>
        <authorList>
            <person name="Zhang L."/>
            <person name="Zhang C."/>
            <person name="Wu P."/>
            <person name="Chen Y."/>
            <person name="Li M."/>
            <person name="Jiang H."/>
            <person name="Wu G."/>
        </authorList>
    </citation>
    <scope>NUCLEOTIDE SEQUENCE [LARGE SCALE GENOMIC DNA]</scope>
    <source>
        <strain evidence="11">cv. GZQX0401</strain>
        <tissue evidence="10">Young leaves</tissue>
    </source>
</reference>
<proteinExistence type="inferred from homology"/>
<feature type="transmembrane region" description="Helical" evidence="8">
    <location>
        <begin position="463"/>
        <end position="482"/>
    </location>
</feature>
<evidence type="ECO:0000256" key="2">
    <source>
        <dbReference type="ARBA" id="ARBA00009598"/>
    </source>
</evidence>
<name>A0A067KD80_JATCU</name>
<dbReference type="EMBL" id="KK914699">
    <property type="protein sequence ID" value="KDP30185.1"/>
    <property type="molecule type" value="Genomic_DNA"/>
</dbReference>
<evidence type="ECO:0000259" key="9">
    <source>
        <dbReference type="PROSITE" id="PS50850"/>
    </source>
</evidence>
<feature type="transmembrane region" description="Helical" evidence="8">
    <location>
        <begin position="363"/>
        <end position="383"/>
    </location>
</feature>
<gene>
    <name evidence="10" type="ORF">JCGZ_16967</name>
</gene>
<dbReference type="Pfam" id="PF07690">
    <property type="entry name" value="MFS_1"/>
    <property type="match status" value="1"/>
</dbReference>
<feature type="transmembrane region" description="Helical" evidence="8">
    <location>
        <begin position="25"/>
        <end position="43"/>
    </location>
</feature>
<dbReference type="InterPro" id="IPR020846">
    <property type="entry name" value="MFS_dom"/>
</dbReference>
<dbReference type="OrthoDB" id="3639251at2759"/>
<evidence type="ECO:0000256" key="8">
    <source>
        <dbReference type="SAM" id="Phobius"/>
    </source>
</evidence>
<keyword evidence="7 8" id="KW-0472">Membrane</keyword>
<feature type="transmembrane region" description="Helical" evidence="8">
    <location>
        <begin position="429"/>
        <end position="451"/>
    </location>
</feature>
<evidence type="ECO:0000256" key="5">
    <source>
        <dbReference type="ARBA" id="ARBA00022692"/>
    </source>
</evidence>
<keyword evidence="11" id="KW-1185">Reference proteome</keyword>
<comment type="subcellular location">
    <subcellularLocation>
        <location evidence="1">Membrane</location>
        <topology evidence="1">Multi-pass membrane protein</topology>
    </subcellularLocation>
</comment>
<evidence type="ECO:0000256" key="4">
    <source>
        <dbReference type="ARBA" id="ARBA00022597"/>
    </source>
</evidence>
<dbReference type="PROSITE" id="PS50850">
    <property type="entry name" value="MFS"/>
    <property type="match status" value="1"/>
</dbReference>
<organism evidence="10 11">
    <name type="scientific">Jatropha curcas</name>
    <name type="common">Barbados nut</name>
    <dbReference type="NCBI Taxonomy" id="180498"/>
    <lineage>
        <taxon>Eukaryota</taxon>
        <taxon>Viridiplantae</taxon>
        <taxon>Streptophyta</taxon>
        <taxon>Embryophyta</taxon>
        <taxon>Tracheophyta</taxon>
        <taxon>Spermatophyta</taxon>
        <taxon>Magnoliopsida</taxon>
        <taxon>eudicotyledons</taxon>
        <taxon>Gunneridae</taxon>
        <taxon>Pentapetalae</taxon>
        <taxon>rosids</taxon>
        <taxon>fabids</taxon>
        <taxon>Malpighiales</taxon>
        <taxon>Euphorbiaceae</taxon>
        <taxon>Crotonoideae</taxon>
        <taxon>Jatropheae</taxon>
        <taxon>Jatropha</taxon>
    </lineage>
</organism>
<feature type="transmembrane region" description="Helical" evidence="8">
    <location>
        <begin position="148"/>
        <end position="176"/>
    </location>
</feature>
<keyword evidence="5 8" id="KW-0812">Transmembrane</keyword>
<feature type="transmembrane region" description="Helical" evidence="8">
    <location>
        <begin position="335"/>
        <end position="356"/>
    </location>
</feature>
<dbReference type="GO" id="GO:0005789">
    <property type="term" value="C:endoplasmic reticulum membrane"/>
    <property type="evidence" value="ECO:0007669"/>
    <property type="project" value="TreeGrafter"/>
</dbReference>
<dbReference type="PIRSF" id="PIRSF002808">
    <property type="entry name" value="Hexose_phosphate_transp"/>
    <property type="match status" value="1"/>
</dbReference>
<dbReference type="PANTHER" id="PTHR43184">
    <property type="entry name" value="MAJOR FACILITATOR SUPERFAMILY TRANSPORTER 16, ISOFORM B"/>
    <property type="match status" value="1"/>
</dbReference>
<evidence type="ECO:0000256" key="6">
    <source>
        <dbReference type="ARBA" id="ARBA00022989"/>
    </source>
</evidence>
<evidence type="ECO:0000313" key="11">
    <source>
        <dbReference type="Proteomes" id="UP000027138"/>
    </source>
</evidence>
<dbReference type="SUPFAM" id="SSF103473">
    <property type="entry name" value="MFS general substrate transporter"/>
    <property type="match status" value="1"/>
</dbReference>
<dbReference type="Gene3D" id="1.20.1250.20">
    <property type="entry name" value="MFS general substrate transporter like domains"/>
    <property type="match status" value="2"/>
</dbReference>
<dbReference type="InterPro" id="IPR011701">
    <property type="entry name" value="MFS"/>
</dbReference>
<evidence type="ECO:0000313" key="10">
    <source>
        <dbReference type="EMBL" id="KDP30185.1"/>
    </source>
</evidence>